<dbReference type="NCBIfam" id="TIGR00762">
    <property type="entry name" value="DegV"/>
    <property type="match status" value="1"/>
</dbReference>
<feature type="compositionally biased region" description="Basic and acidic residues" evidence="2">
    <location>
        <begin position="392"/>
        <end position="402"/>
    </location>
</feature>
<dbReference type="InterPro" id="IPR050270">
    <property type="entry name" value="DegV_domain_contain"/>
</dbReference>
<evidence type="ECO:0000313" key="4">
    <source>
        <dbReference type="EMBL" id="PIZ86924.1"/>
    </source>
</evidence>
<evidence type="ECO:0000313" key="5">
    <source>
        <dbReference type="Proteomes" id="UP000229166"/>
    </source>
</evidence>
<dbReference type="SMART" id="SM01120">
    <property type="entry name" value="Dak2"/>
    <property type="match status" value="1"/>
</dbReference>
<dbReference type="Proteomes" id="UP000229166">
    <property type="component" value="Unassembled WGS sequence"/>
</dbReference>
<dbReference type="SUPFAM" id="SSF82549">
    <property type="entry name" value="DAK1/DegV-like"/>
    <property type="match status" value="1"/>
</dbReference>
<comment type="caution">
    <text evidence="4">The sequence shown here is derived from an EMBL/GenBank/DDBJ whole genome shotgun (WGS) entry which is preliminary data.</text>
</comment>
<dbReference type="GO" id="GO:0006071">
    <property type="term" value="P:glycerol metabolic process"/>
    <property type="evidence" value="ECO:0007669"/>
    <property type="project" value="InterPro"/>
</dbReference>
<evidence type="ECO:0000259" key="3">
    <source>
        <dbReference type="PROSITE" id="PS51480"/>
    </source>
</evidence>
<feature type="non-terminal residue" evidence="4">
    <location>
        <position position="1"/>
    </location>
</feature>
<dbReference type="InterPro" id="IPR004007">
    <property type="entry name" value="DhaL_dom"/>
</dbReference>
<dbReference type="SUPFAM" id="SSF101473">
    <property type="entry name" value="DhaL-like"/>
    <property type="match status" value="1"/>
</dbReference>
<dbReference type="Gene3D" id="3.40.50.10170">
    <property type="match status" value="1"/>
</dbReference>
<dbReference type="Gene3D" id="1.25.40.340">
    <property type="match status" value="1"/>
</dbReference>
<dbReference type="AlphaFoldDB" id="A0A2M7UTZ9"/>
<dbReference type="GO" id="GO:0004371">
    <property type="term" value="F:glycerone kinase activity"/>
    <property type="evidence" value="ECO:0007669"/>
    <property type="project" value="InterPro"/>
</dbReference>
<accession>A0A2M7UTZ9</accession>
<dbReference type="PROSITE" id="PS51480">
    <property type="entry name" value="DHAL"/>
    <property type="match status" value="1"/>
</dbReference>
<dbReference type="PANTHER" id="PTHR33434">
    <property type="entry name" value="DEGV DOMAIN-CONTAINING PROTEIN DR_1986-RELATED"/>
    <property type="match status" value="1"/>
</dbReference>
<dbReference type="Pfam" id="PF02645">
    <property type="entry name" value="DegV"/>
    <property type="match status" value="1"/>
</dbReference>
<proteinExistence type="predicted"/>
<name>A0A2M7UTZ9_9BACT</name>
<dbReference type="Pfam" id="PF02734">
    <property type="entry name" value="Dak2"/>
    <property type="match status" value="1"/>
</dbReference>
<dbReference type="Gene3D" id="3.30.1180.10">
    <property type="match status" value="1"/>
</dbReference>
<dbReference type="InterPro" id="IPR048394">
    <property type="entry name" value="FakA-like_M"/>
</dbReference>
<dbReference type="PANTHER" id="PTHR33434:SF2">
    <property type="entry name" value="FATTY ACID-BINDING PROTEIN TM_1468"/>
    <property type="match status" value="1"/>
</dbReference>
<dbReference type="InterPro" id="IPR003797">
    <property type="entry name" value="DegV"/>
</dbReference>
<dbReference type="Pfam" id="PF21645">
    <property type="entry name" value="FakA-like_M"/>
    <property type="match status" value="1"/>
</dbReference>
<sequence>LRIKRIFQKTKGSHGLFMKIMKPVTVPFWLPPKVGWQVAKFGVKMAKKPIGKFILKPQEKVVNGIKTEDFKKMMVAAAKKIVVHQEEINKINVFPVADKDTGYNLAATLLGIEGTISQRNYQTLRELTKDIKEAAMINARGNAGMIYTGYLIEVLDRVKHLETIDAFHLALAMRRGIKAARSSIAEPVEGTILDTVKAAGERAYEVAKFKDPALGKQEKNIIKMLEEAQKSSDIALKETKEKLQVLKENDVVDAGALGFVKILEAWVESLKGVEVASPIFSPETEEKLKYRVEEDKSSSSPFAAARVYEVVLSFRKNKEISAEDLKNELSSLGDSLEILELEDKIKLHIHTNEPELVREKFRHLPEFESRVEELLCSSSPFAAARAIEDMEHSGLAGDESKDSSSPTRAQRRVEKNRMFFDSPRRALGLVVDEVSDLPKEFLEKYNIEEVPFTTRFPDGEFITSKEDIYQKMKEALATGRHLPTTAAPSFKNFLSVYQNALKNFEKILVITISSKLSGAYSSARIARSVFKKPEKLDIFVFDCFTAEVGEGLAAIKTQELISQGKTTEEIVEKLKEFCPKITLLACIDDFKYVVRGGRVRLPKIFIGPTSFIQKLGIRFLVGLKNGKVKFFGASLGKDKARILAEEIDLQRRGGAIQVAIAHADNLKEAQKLKTELEKRPQIKVLYISSVSPVVATHTGPGALLAAFHPIDK</sequence>
<organism evidence="4 5">
    <name type="scientific">Candidatus Nealsonbacteria bacterium CG_4_10_14_0_2_um_filter_40_15</name>
    <dbReference type="NCBI Taxonomy" id="1974682"/>
    <lineage>
        <taxon>Bacteria</taxon>
        <taxon>Candidatus Nealsoniibacteriota</taxon>
    </lineage>
</organism>
<reference evidence="5" key="1">
    <citation type="submission" date="2017-09" db="EMBL/GenBank/DDBJ databases">
        <title>Depth-based differentiation of microbial function through sediment-hosted aquifers and enrichment of novel symbionts in the deep terrestrial subsurface.</title>
        <authorList>
            <person name="Probst A.J."/>
            <person name="Ladd B."/>
            <person name="Jarett J.K."/>
            <person name="Geller-Mcgrath D.E."/>
            <person name="Sieber C.M.K."/>
            <person name="Emerson J.B."/>
            <person name="Anantharaman K."/>
            <person name="Thomas B.C."/>
            <person name="Malmstrom R."/>
            <person name="Stieglmeier M."/>
            <person name="Klingl A."/>
            <person name="Woyke T."/>
            <person name="Ryan C.M."/>
            <person name="Banfield J.F."/>
        </authorList>
    </citation>
    <scope>NUCLEOTIDE SEQUENCE [LARGE SCALE GENOMIC DNA]</scope>
</reference>
<dbReference type="PROSITE" id="PS51482">
    <property type="entry name" value="DEGV"/>
    <property type="match status" value="1"/>
</dbReference>
<feature type="region of interest" description="Disordered" evidence="2">
    <location>
        <begin position="392"/>
        <end position="414"/>
    </location>
</feature>
<protein>
    <recommendedName>
        <fullName evidence="3">DhaL domain-containing protein</fullName>
    </recommendedName>
</protein>
<evidence type="ECO:0000256" key="1">
    <source>
        <dbReference type="ARBA" id="ARBA00023121"/>
    </source>
</evidence>
<dbReference type="InterPro" id="IPR043168">
    <property type="entry name" value="DegV_C"/>
</dbReference>
<gene>
    <name evidence="4" type="ORF">COX92_02250</name>
</gene>
<keyword evidence="1" id="KW-0446">Lipid-binding</keyword>
<dbReference type="InterPro" id="IPR036117">
    <property type="entry name" value="DhaL_dom_sf"/>
</dbReference>
<dbReference type="GO" id="GO:0008289">
    <property type="term" value="F:lipid binding"/>
    <property type="evidence" value="ECO:0007669"/>
    <property type="project" value="UniProtKB-KW"/>
</dbReference>
<dbReference type="EMBL" id="PFOZ01000045">
    <property type="protein sequence ID" value="PIZ86924.1"/>
    <property type="molecule type" value="Genomic_DNA"/>
</dbReference>
<feature type="domain" description="DhaL" evidence="3">
    <location>
        <begin position="68"/>
        <end position="268"/>
    </location>
</feature>
<evidence type="ECO:0000256" key="2">
    <source>
        <dbReference type="SAM" id="MobiDB-lite"/>
    </source>
</evidence>